<evidence type="ECO:0000313" key="3">
    <source>
        <dbReference type="Proteomes" id="UP000002742"/>
    </source>
</evidence>
<protein>
    <submittedName>
        <fullName evidence="2">Uncharacterized protein</fullName>
    </submittedName>
</protein>
<keyword evidence="1" id="KW-1133">Transmembrane helix</keyword>
<evidence type="ECO:0000313" key="2">
    <source>
        <dbReference type="EMBL" id="ACT47749.1"/>
    </source>
</evidence>
<organism evidence="2 3">
    <name type="scientific">Methylotenera mobilis (strain JLW8 / ATCC BAA-1282 / DSM 17540)</name>
    <dbReference type="NCBI Taxonomy" id="583345"/>
    <lineage>
        <taxon>Bacteria</taxon>
        <taxon>Pseudomonadati</taxon>
        <taxon>Pseudomonadota</taxon>
        <taxon>Betaproteobacteria</taxon>
        <taxon>Nitrosomonadales</taxon>
        <taxon>Methylophilaceae</taxon>
        <taxon>Methylotenera</taxon>
    </lineage>
</organism>
<reference evidence="3" key="1">
    <citation type="submission" date="2009-07" db="EMBL/GenBank/DDBJ databases">
        <title>Complete sequence of Methylotenera mobilis JLW8.</title>
        <authorList>
            <consortium name="US DOE Joint Genome Institute"/>
            <person name="Lucas S."/>
            <person name="Copeland A."/>
            <person name="Lapidus A."/>
            <person name="Glavina del Rio T."/>
            <person name="Tice H."/>
            <person name="Bruce D."/>
            <person name="Goodwin L."/>
            <person name="Pitluck S."/>
            <person name="LaButti K.M."/>
            <person name="Clum A."/>
            <person name="Larimer F."/>
            <person name="Land M."/>
            <person name="Hauser L."/>
            <person name="Kyrpides N."/>
            <person name="Mikhailova N."/>
            <person name="Kayluzhnaya M."/>
            <person name="Chistoserdova L."/>
        </authorList>
    </citation>
    <scope>NUCLEOTIDE SEQUENCE [LARGE SCALE GENOMIC DNA]</scope>
    <source>
        <strain evidence="3">JLW8 / ATCC BAA-1282 / DSM 17540</strain>
    </source>
</reference>
<dbReference type="AlphaFoldDB" id="C6WV00"/>
<proteinExistence type="predicted"/>
<accession>C6WV00</accession>
<keyword evidence="3" id="KW-1185">Reference proteome</keyword>
<evidence type="ECO:0000256" key="1">
    <source>
        <dbReference type="SAM" id="Phobius"/>
    </source>
</evidence>
<dbReference type="KEGG" id="mmb:Mmol_0839"/>
<dbReference type="Proteomes" id="UP000002742">
    <property type="component" value="Chromosome"/>
</dbReference>
<name>C6WV00_METML</name>
<dbReference type="STRING" id="583345.Mmol_0839"/>
<dbReference type="HOGENOM" id="CLU_3063328_0_0_4"/>
<keyword evidence="1" id="KW-0472">Membrane</keyword>
<sequence>MLWLVAFILSVIILEYLSTVPIIGVTHLGFLNLWVLLSPNFRVSKFPCLSAVV</sequence>
<dbReference type="EMBL" id="CP001672">
    <property type="protein sequence ID" value="ACT47749.1"/>
    <property type="molecule type" value="Genomic_DNA"/>
</dbReference>
<keyword evidence="1" id="KW-0812">Transmembrane</keyword>
<feature type="transmembrane region" description="Helical" evidence="1">
    <location>
        <begin position="6"/>
        <end position="37"/>
    </location>
</feature>
<reference evidence="2 3" key="2">
    <citation type="journal article" date="2011" name="J. Bacteriol.">
        <title>Genomes of three methylotrophs from a single niche uncover genetic and metabolic divergence of Methylophilaceae.</title>
        <authorList>
            <person name="Lapidus A."/>
            <person name="Clum A."/>
            <person name="Labutti K."/>
            <person name="Kaluzhnaya M.G."/>
            <person name="Lim S."/>
            <person name="Beck D.A."/>
            <person name="Glavina Del Rio T."/>
            <person name="Nolan M."/>
            <person name="Mavromatis K."/>
            <person name="Huntemann M."/>
            <person name="Lucas S."/>
            <person name="Lidstrom M.E."/>
            <person name="Ivanova N."/>
            <person name="Chistoserdova L."/>
        </authorList>
    </citation>
    <scope>NUCLEOTIDE SEQUENCE [LARGE SCALE GENOMIC DNA]</scope>
    <source>
        <strain evidence="3">JLW8 / ATCC BAA-1282 / DSM 17540</strain>
    </source>
</reference>
<gene>
    <name evidence="2" type="ordered locus">Mmol_0839</name>
</gene>